<evidence type="ECO:0000313" key="4">
    <source>
        <dbReference type="EMBL" id="SEA06161.1"/>
    </source>
</evidence>
<dbReference type="InterPro" id="IPR027385">
    <property type="entry name" value="Beta-barrel_OMP"/>
</dbReference>
<dbReference type="Pfam" id="PF13505">
    <property type="entry name" value="OMP_b-brl"/>
    <property type="match status" value="1"/>
</dbReference>
<feature type="domain" description="Outer membrane protein beta-barrel" evidence="3">
    <location>
        <begin position="10"/>
        <end position="184"/>
    </location>
</feature>
<keyword evidence="1 2" id="KW-0732">Signal</keyword>
<evidence type="ECO:0000313" key="5">
    <source>
        <dbReference type="Proteomes" id="UP000199041"/>
    </source>
</evidence>
<evidence type="ECO:0000256" key="2">
    <source>
        <dbReference type="SAM" id="SignalP"/>
    </source>
</evidence>
<protein>
    <submittedName>
        <fullName evidence="4">Outer membrane protein beta-barrel domain-containing protein</fullName>
    </submittedName>
</protein>
<proteinExistence type="predicted"/>
<dbReference type="InterPro" id="IPR011250">
    <property type="entry name" value="OMP/PagP_B-barrel"/>
</dbReference>
<feature type="signal peptide" evidence="2">
    <location>
        <begin position="1"/>
        <end position="20"/>
    </location>
</feature>
<dbReference type="AlphaFoldDB" id="A0A1H3Y530"/>
<keyword evidence="5" id="KW-1185">Reference proteome</keyword>
<gene>
    <name evidence="4" type="ORF">SAMN05192529_10782</name>
</gene>
<feature type="chain" id="PRO_5011725344" evidence="2">
    <location>
        <begin position="21"/>
        <end position="190"/>
    </location>
</feature>
<sequence>MRKLFLLLSVGLLCSAISKAQYYRSTGSELSIGVEGALPLSGWDVYYNDGSSKKISNFGIGATLKYAYNFNETLAATFQTGYIFFPGNNLEVAKDDIGQIPIKAGVRFSMSNFYIEPQFGLSSLMEKGQVVADNSVYSYSNTNTAFTYAIGIGTMAGRNFDIGVRYEAMSKDGTTSFLALRVAYNLPFGR</sequence>
<accession>A0A1H3Y530</accession>
<name>A0A1H3Y530_9BACT</name>
<evidence type="ECO:0000256" key="1">
    <source>
        <dbReference type="ARBA" id="ARBA00022729"/>
    </source>
</evidence>
<dbReference type="Proteomes" id="UP000199041">
    <property type="component" value="Unassembled WGS sequence"/>
</dbReference>
<dbReference type="RefSeq" id="WP_091396130.1">
    <property type="nucleotide sequence ID" value="NZ_FNQY01000007.1"/>
</dbReference>
<dbReference type="EMBL" id="FNQY01000007">
    <property type="protein sequence ID" value="SEA06161.1"/>
    <property type="molecule type" value="Genomic_DNA"/>
</dbReference>
<organism evidence="4 5">
    <name type="scientific">Arachidicoccus rhizosphaerae</name>
    <dbReference type="NCBI Taxonomy" id="551991"/>
    <lineage>
        <taxon>Bacteria</taxon>
        <taxon>Pseudomonadati</taxon>
        <taxon>Bacteroidota</taxon>
        <taxon>Chitinophagia</taxon>
        <taxon>Chitinophagales</taxon>
        <taxon>Chitinophagaceae</taxon>
        <taxon>Arachidicoccus</taxon>
    </lineage>
</organism>
<dbReference type="SUPFAM" id="SSF56925">
    <property type="entry name" value="OMPA-like"/>
    <property type="match status" value="1"/>
</dbReference>
<dbReference type="STRING" id="551991.SAMN05192529_10782"/>
<evidence type="ECO:0000259" key="3">
    <source>
        <dbReference type="Pfam" id="PF13505"/>
    </source>
</evidence>
<reference evidence="4 5" key="1">
    <citation type="submission" date="2016-10" db="EMBL/GenBank/DDBJ databases">
        <authorList>
            <person name="de Groot N.N."/>
        </authorList>
    </citation>
    <scope>NUCLEOTIDE SEQUENCE [LARGE SCALE GENOMIC DNA]</scope>
    <source>
        <strain evidence="4 5">Vu-144</strain>
    </source>
</reference>
<dbReference type="OrthoDB" id="641813at2"/>